<gene>
    <name evidence="3" type="ORF">IM811_003043</name>
</gene>
<feature type="coiled-coil region" evidence="1">
    <location>
        <begin position="51"/>
        <end position="78"/>
    </location>
</feature>
<evidence type="ECO:0000256" key="2">
    <source>
        <dbReference type="SAM" id="MobiDB-lite"/>
    </source>
</evidence>
<dbReference type="CDD" id="cd14688">
    <property type="entry name" value="bZIP_YAP"/>
    <property type="match status" value="1"/>
</dbReference>
<feature type="region of interest" description="Disordered" evidence="2">
    <location>
        <begin position="1"/>
        <end position="48"/>
    </location>
</feature>
<evidence type="ECO:0000313" key="3">
    <source>
        <dbReference type="EMBL" id="KAF9747709.1"/>
    </source>
</evidence>
<dbReference type="PANTHER" id="PTHR37012:SF2">
    <property type="entry name" value="BZIP DOMAIN-CONTAINING PROTEIN-RELATED"/>
    <property type="match status" value="1"/>
</dbReference>
<reference evidence="3" key="1">
    <citation type="submission" date="2020-10" db="EMBL/GenBank/DDBJ databases">
        <title>High-Quality Genome Resource of Clonostachys rosea strain S41 by Oxford Nanopore Long-Read Sequencing.</title>
        <authorList>
            <person name="Wang H."/>
        </authorList>
    </citation>
    <scope>NUCLEOTIDE SEQUENCE</scope>
    <source>
        <strain evidence="3">S41</strain>
    </source>
</reference>
<keyword evidence="1" id="KW-0175">Coiled coil</keyword>
<dbReference type="PANTHER" id="PTHR37012">
    <property type="entry name" value="B-ZIP TRANSCRIPTION FACTOR (EUROFUNG)-RELATED"/>
    <property type="match status" value="1"/>
</dbReference>
<evidence type="ECO:0008006" key="5">
    <source>
        <dbReference type="Google" id="ProtNLM"/>
    </source>
</evidence>
<organism evidence="3 4">
    <name type="scientific">Bionectria ochroleuca</name>
    <name type="common">Gliocladium roseum</name>
    <dbReference type="NCBI Taxonomy" id="29856"/>
    <lineage>
        <taxon>Eukaryota</taxon>
        <taxon>Fungi</taxon>
        <taxon>Dikarya</taxon>
        <taxon>Ascomycota</taxon>
        <taxon>Pezizomycotina</taxon>
        <taxon>Sordariomycetes</taxon>
        <taxon>Hypocreomycetidae</taxon>
        <taxon>Hypocreales</taxon>
        <taxon>Bionectriaceae</taxon>
        <taxon>Clonostachys</taxon>
    </lineage>
</organism>
<dbReference type="EMBL" id="JADCTT010000010">
    <property type="protein sequence ID" value="KAF9747709.1"/>
    <property type="molecule type" value="Genomic_DNA"/>
</dbReference>
<comment type="caution">
    <text evidence="3">The sequence shown here is derived from an EMBL/GenBank/DDBJ whole genome shotgun (WGS) entry which is preliminary data.</text>
</comment>
<evidence type="ECO:0000256" key="1">
    <source>
        <dbReference type="SAM" id="Coils"/>
    </source>
</evidence>
<dbReference type="Pfam" id="PF11905">
    <property type="entry name" value="DUF3425"/>
    <property type="match status" value="1"/>
</dbReference>
<dbReference type="InterPro" id="IPR021833">
    <property type="entry name" value="DUF3425"/>
</dbReference>
<protein>
    <recommendedName>
        <fullName evidence="5">BZIP domain-containing protein</fullName>
    </recommendedName>
</protein>
<dbReference type="Proteomes" id="UP000616885">
    <property type="component" value="Unassembled WGS sequence"/>
</dbReference>
<dbReference type="AlphaFoldDB" id="A0A8H7K669"/>
<sequence length="417" mass="46884">MERRSSDSSSAMSSVNAARRISNLTAEQAEKKRAIDRDNQRHHRAKNKAYIRSLEGKILELTGRLREAEQLIDHYESEKASNGKGVQGPYWSTTLSPPPSLDLEHSEPSAGMHTARAAPIGHRALYSLPLEFGTGITINTISPSQDIRLLDLGLGDGFGEFNSRKLSDSTTISHSPTSASLAADEKSLTPSFVPDWQRVPPHLAPTTKLDEVIKNITEAWNSRYQKSGKQAEFSASVFPSISSLLNRPDDLERDWARSFSNAVAAQVFRSTVKTLAERIGFMYTLSHLIRWLVCRSKETYEKMPVMLRPTELQLKVPHPAWIDVIVWPEARNAIIKDMDWGRFEELRELSGASLTVSWPYEDSTAFIESPDKQTMLLHPVFEAHLQNPSNWRWGRRLGRHSLSFSHFALADLPEGAT</sequence>
<feature type="compositionally biased region" description="Low complexity" evidence="2">
    <location>
        <begin position="7"/>
        <end position="20"/>
    </location>
</feature>
<accession>A0A8H7K669</accession>
<evidence type="ECO:0000313" key="4">
    <source>
        <dbReference type="Proteomes" id="UP000616885"/>
    </source>
</evidence>
<feature type="compositionally biased region" description="Basic and acidic residues" evidence="2">
    <location>
        <begin position="28"/>
        <end position="39"/>
    </location>
</feature>
<proteinExistence type="predicted"/>
<name>A0A8H7K669_BIOOC</name>